<organism evidence="6 7">
    <name type="scientific">Dyadobacter chenwenxiniae</name>
    <dbReference type="NCBI Taxonomy" id="2906456"/>
    <lineage>
        <taxon>Bacteria</taxon>
        <taxon>Pseudomonadati</taxon>
        <taxon>Bacteroidota</taxon>
        <taxon>Cytophagia</taxon>
        <taxon>Cytophagales</taxon>
        <taxon>Spirosomataceae</taxon>
        <taxon>Dyadobacter</taxon>
    </lineage>
</organism>
<dbReference type="GO" id="GO:0006488">
    <property type="term" value="P:dolichol-linked oligosaccharide biosynthetic process"/>
    <property type="evidence" value="ECO:0007669"/>
    <property type="project" value="InterPro"/>
</dbReference>
<evidence type="ECO:0000256" key="2">
    <source>
        <dbReference type="ARBA" id="ARBA00022692"/>
    </source>
</evidence>
<dbReference type="Gene3D" id="3.40.50.2000">
    <property type="entry name" value="Glycogen Phosphorylase B"/>
    <property type="match status" value="1"/>
</dbReference>
<gene>
    <name evidence="6" type="ORF">LXM26_14355</name>
</gene>
<keyword evidence="4" id="KW-1133">Transmembrane helix</keyword>
<evidence type="ECO:0000256" key="4">
    <source>
        <dbReference type="ARBA" id="ARBA00022989"/>
    </source>
</evidence>
<dbReference type="PANTHER" id="PTHR12154">
    <property type="entry name" value="GLYCOSYL TRANSFERASE-RELATED"/>
    <property type="match status" value="1"/>
</dbReference>
<evidence type="ECO:0000313" key="7">
    <source>
        <dbReference type="Proteomes" id="UP001139000"/>
    </source>
</evidence>
<dbReference type="InterPro" id="IPR013969">
    <property type="entry name" value="Oligosacch_biosynth_Alg14"/>
</dbReference>
<dbReference type="GO" id="GO:0004577">
    <property type="term" value="F:N-acetylglucosaminyldiphosphodolichol N-acetylglucosaminyltransferase activity"/>
    <property type="evidence" value="ECO:0007669"/>
    <property type="project" value="TreeGrafter"/>
</dbReference>
<comment type="caution">
    <text evidence="6">The sequence shown here is derived from an EMBL/GenBank/DDBJ whole genome shotgun (WGS) entry which is preliminary data.</text>
</comment>
<dbReference type="Proteomes" id="UP001139000">
    <property type="component" value="Unassembled WGS sequence"/>
</dbReference>
<dbReference type="SUPFAM" id="SSF53756">
    <property type="entry name" value="UDP-Glycosyltransferase/glycogen phosphorylase"/>
    <property type="match status" value="1"/>
</dbReference>
<evidence type="ECO:0000256" key="1">
    <source>
        <dbReference type="ARBA" id="ARBA00004389"/>
    </source>
</evidence>
<accession>A0A9X1PKY7</accession>
<reference evidence="6" key="1">
    <citation type="submission" date="2021-12" db="EMBL/GenBank/DDBJ databases">
        <title>Novel species in genus Dyadobacter.</title>
        <authorList>
            <person name="Ma C."/>
        </authorList>
    </citation>
    <scope>NUCLEOTIDE SEQUENCE</scope>
    <source>
        <strain evidence="6">LJ419</strain>
    </source>
</reference>
<keyword evidence="2" id="KW-0812">Transmembrane</keyword>
<dbReference type="Pfam" id="PF08660">
    <property type="entry name" value="Alg14"/>
    <property type="match status" value="1"/>
</dbReference>
<keyword evidence="7" id="KW-1185">Reference proteome</keyword>
<name>A0A9X1PKY7_9BACT</name>
<dbReference type="EMBL" id="JAJTTC010000002">
    <property type="protein sequence ID" value="MCF0062686.1"/>
    <property type="molecule type" value="Genomic_DNA"/>
</dbReference>
<sequence length="146" mass="16105">MKIAAISSGGGHWIELQRIAPAFEDHDVFYISTHKNLGDTVQGRKFYTIPDASRWNKLKLLLVAFEVMKLMIFNRPDIVISTGAAPGVFGILAGKMLGAKTIWLDSIANVEHISLSGKLALHIADRVYTQWPSLADKNIIYAGNVL</sequence>
<dbReference type="AlphaFoldDB" id="A0A9X1PKY7"/>
<comment type="subcellular location">
    <subcellularLocation>
        <location evidence="1">Endoplasmic reticulum membrane</location>
        <topology evidence="1">Single-pass membrane protein</topology>
    </subcellularLocation>
</comment>
<keyword evidence="3" id="KW-0256">Endoplasmic reticulum</keyword>
<dbReference type="PANTHER" id="PTHR12154:SF4">
    <property type="entry name" value="UDP-N-ACETYLGLUCOSAMINE TRANSFERASE SUBUNIT ALG14 HOMOLOG"/>
    <property type="match status" value="1"/>
</dbReference>
<evidence type="ECO:0000313" key="6">
    <source>
        <dbReference type="EMBL" id="MCF0062686.1"/>
    </source>
</evidence>
<dbReference type="RefSeq" id="WP_234601644.1">
    <property type="nucleotide sequence ID" value="NZ_CP094997.1"/>
</dbReference>
<evidence type="ECO:0000256" key="3">
    <source>
        <dbReference type="ARBA" id="ARBA00022824"/>
    </source>
</evidence>
<proteinExistence type="predicted"/>
<protein>
    <submittedName>
        <fullName evidence="6">Oligosaccharide biosynthesis protein Alg14</fullName>
    </submittedName>
</protein>
<evidence type="ECO:0000256" key="5">
    <source>
        <dbReference type="ARBA" id="ARBA00023136"/>
    </source>
</evidence>
<keyword evidence="5" id="KW-0472">Membrane</keyword>